<dbReference type="InterPro" id="IPR036069">
    <property type="entry name" value="DUF34/NIF3_sf"/>
</dbReference>
<reference evidence="7 8" key="1">
    <citation type="submission" date="2019-11" db="EMBL/GenBank/DDBJ databases">
        <title>Characterization of Elizabethkingia argenteiflava sp. nov., isolated from inner surface of Soybean Pods.</title>
        <authorList>
            <person name="Mo S."/>
        </authorList>
    </citation>
    <scope>NUCLEOTIDE SEQUENCE [LARGE SCALE GENOMIC DNA]</scope>
    <source>
        <strain evidence="7 8">YB22</strain>
    </source>
</reference>
<feature type="binding site" evidence="6">
    <location>
        <position position="65"/>
    </location>
    <ligand>
        <name>a divalent metal cation</name>
        <dbReference type="ChEBI" id="CHEBI:60240"/>
        <label>1</label>
    </ligand>
</feature>
<evidence type="ECO:0000256" key="1">
    <source>
        <dbReference type="ARBA" id="ARBA00006964"/>
    </source>
</evidence>
<dbReference type="GO" id="GO:0005737">
    <property type="term" value="C:cytoplasm"/>
    <property type="evidence" value="ECO:0007669"/>
    <property type="project" value="TreeGrafter"/>
</dbReference>
<dbReference type="RefSeq" id="WP_166518452.1">
    <property type="nucleotide sequence ID" value="NZ_JAAABJ010000161.1"/>
</dbReference>
<dbReference type="PANTHER" id="PTHR13799:SF14">
    <property type="entry name" value="GTP CYCLOHYDROLASE 1 TYPE 2 HOMOLOG"/>
    <property type="match status" value="1"/>
</dbReference>
<dbReference type="SUPFAM" id="SSF102705">
    <property type="entry name" value="NIF3 (NGG1p interacting factor 3)-like"/>
    <property type="match status" value="1"/>
</dbReference>
<dbReference type="PIRSF" id="PIRSF037489">
    <property type="entry name" value="UCP037489_NIF3_YqfO"/>
    <property type="match status" value="1"/>
</dbReference>
<dbReference type="EMBL" id="JAAABJ010000161">
    <property type="protein sequence ID" value="NAW50075.1"/>
    <property type="molecule type" value="Genomic_DNA"/>
</dbReference>
<feature type="binding site" evidence="6">
    <location>
        <position position="327"/>
    </location>
    <ligand>
        <name>a divalent metal cation</name>
        <dbReference type="ChEBI" id="CHEBI:60240"/>
        <label>1</label>
    </ligand>
</feature>
<evidence type="ECO:0000313" key="7">
    <source>
        <dbReference type="EMBL" id="NAW50075.1"/>
    </source>
</evidence>
<comment type="similarity">
    <text evidence="1 5">Belongs to the GTP cyclohydrolase I type 2/NIF3 family.</text>
</comment>
<comment type="subunit">
    <text evidence="2">Homohexamer.</text>
</comment>
<dbReference type="InterPro" id="IPR002678">
    <property type="entry name" value="DUF34/NIF3"/>
</dbReference>
<proteinExistence type="inferred from homology"/>
<dbReference type="Pfam" id="PF01784">
    <property type="entry name" value="DUF34_NIF3"/>
    <property type="match status" value="1"/>
</dbReference>
<evidence type="ECO:0000256" key="6">
    <source>
        <dbReference type="PIRSR" id="PIRSR602678-1"/>
    </source>
</evidence>
<dbReference type="Gene3D" id="3.30.70.120">
    <property type="match status" value="1"/>
</dbReference>
<evidence type="ECO:0000256" key="5">
    <source>
        <dbReference type="PIRNR" id="PIRNR037489"/>
    </source>
</evidence>
<dbReference type="Gene3D" id="3.40.1390.30">
    <property type="entry name" value="NIF3 (NGG1p interacting factor 3)-like"/>
    <property type="match status" value="1"/>
</dbReference>
<protein>
    <recommendedName>
        <fullName evidence="3 5">GTP cyclohydrolase 1 type 2 homolog</fullName>
    </recommendedName>
</protein>
<feature type="binding site" evidence="6">
    <location>
        <position position="331"/>
    </location>
    <ligand>
        <name>a divalent metal cation</name>
        <dbReference type="ChEBI" id="CHEBI:60240"/>
        <label>1</label>
    </ligand>
</feature>
<keyword evidence="8" id="KW-1185">Reference proteome</keyword>
<dbReference type="PANTHER" id="PTHR13799">
    <property type="entry name" value="NGG1 INTERACTING FACTOR 3"/>
    <property type="match status" value="1"/>
</dbReference>
<dbReference type="GO" id="GO:0046872">
    <property type="term" value="F:metal ion binding"/>
    <property type="evidence" value="ECO:0007669"/>
    <property type="project" value="UniProtKB-UniRule"/>
</dbReference>
<evidence type="ECO:0000256" key="3">
    <source>
        <dbReference type="ARBA" id="ARBA00022112"/>
    </source>
</evidence>
<dbReference type="AlphaFoldDB" id="A0A845PR05"/>
<comment type="caution">
    <text evidence="7">The sequence shown here is derived from an EMBL/GenBank/DDBJ whole genome shotgun (WGS) entry which is preliminary data.</text>
</comment>
<dbReference type="Proteomes" id="UP000553459">
    <property type="component" value="Unassembled WGS sequence"/>
</dbReference>
<gene>
    <name evidence="7" type="ORF">GNY06_01255</name>
</gene>
<organism evidence="7 8">
    <name type="scientific">Elizabethkingia argenteiflava</name>
    <dbReference type="NCBI Taxonomy" id="2681556"/>
    <lineage>
        <taxon>Bacteria</taxon>
        <taxon>Pseudomonadati</taxon>
        <taxon>Bacteroidota</taxon>
        <taxon>Flavobacteriia</taxon>
        <taxon>Flavobacteriales</taxon>
        <taxon>Weeksellaceae</taxon>
        <taxon>Elizabethkingia</taxon>
    </lineage>
</organism>
<evidence type="ECO:0000313" key="8">
    <source>
        <dbReference type="Proteomes" id="UP000553459"/>
    </source>
</evidence>
<evidence type="ECO:0000256" key="4">
    <source>
        <dbReference type="ARBA" id="ARBA00022723"/>
    </source>
</evidence>
<evidence type="ECO:0000256" key="2">
    <source>
        <dbReference type="ARBA" id="ARBA00011643"/>
    </source>
</evidence>
<keyword evidence="4 5" id="KW-0479">Metal-binding</keyword>
<dbReference type="NCBIfam" id="TIGR00486">
    <property type="entry name" value="YbgI_SA1388"/>
    <property type="match status" value="1"/>
</dbReference>
<accession>A0A845PR05</accession>
<feature type="binding site" evidence="6">
    <location>
        <position position="103"/>
    </location>
    <ligand>
        <name>a divalent metal cation</name>
        <dbReference type="ChEBI" id="CHEBI:60240"/>
        <label>1</label>
    </ligand>
</feature>
<dbReference type="InterPro" id="IPR017221">
    <property type="entry name" value="DUF34/NIF3_bac"/>
</dbReference>
<name>A0A845PR05_9FLAO</name>
<dbReference type="InterPro" id="IPR015867">
    <property type="entry name" value="N-reg_PII/ATP_PRibTrfase_C"/>
</dbReference>
<sequence>MKIKEVIWITEKKWALQQAEDFDNVGLLCGNPDREVKGILLCHDALEEIVEEAIERKCNLIICFHPIIFSGLKSLTGKNYVERSIIKAIEHKIAIYAIHTALDNDFLGVNHRIATELGLENLKILMPKRNQLLYLSVYVPQERAEALEEAVFEAGAGHIGFYDQCSFKTKGKGSFRPLKGANPWLGSISERSYVEEYQLSFIFEDYKKERVLEAMKKAHPYEEIAYQLYHLENDNFYQGLGHYGELKEEMQAEAFLSLVKEKFKLKVIRHSKVLDKKIKKVGVMGGSGASGIGSAMAACCDIYLSADIKYHDFFLAESKIIIADIGHFESERFVVEQLYEFFSENFTKFAVLKTNFKTNPVNYFL</sequence>
<dbReference type="FunFam" id="3.40.1390.30:FF:000001">
    <property type="entry name" value="GTP cyclohydrolase 1 type 2"/>
    <property type="match status" value="1"/>
</dbReference>